<reference evidence="2" key="1">
    <citation type="submission" date="2016-07" db="EMBL/GenBank/DDBJ databases">
        <title>Multiple horizontal gene transfer events from other fungi enriched the ability of initially mycotrophic Trichoderma (Ascomycota) to feed on dead plant biomass.</title>
        <authorList>
            <consortium name="DOE Joint Genome Institute"/>
            <person name="Atanasova L."/>
            <person name="Chenthamara K."/>
            <person name="Zhang J."/>
            <person name="Grujic M."/>
            <person name="Henrissat B."/>
            <person name="Kuo A."/>
            <person name="Aerts A."/>
            <person name="Salamov A."/>
            <person name="Lipzen A."/>
            <person name="Labutti K."/>
            <person name="Barry K."/>
            <person name="Miao Y."/>
            <person name="Rahimi M.J."/>
            <person name="Shen Q."/>
            <person name="Grigoriev I.V."/>
            <person name="Kubicek C.P."/>
            <person name="Druzhinina I.S."/>
        </authorList>
    </citation>
    <scope>NUCLEOTIDE SEQUENCE [LARGE SCALE GENOMIC DNA]</scope>
    <source>
        <strain evidence="2">TUCIM 6016</strain>
    </source>
</reference>
<dbReference type="PANTHER" id="PTHR39596">
    <property type="match status" value="1"/>
</dbReference>
<dbReference type="OrthoDB" id="2426273at2759"/>
<organism evidence="1 2">
    <name type="scientific">Trichoderma citrinoviride</name>
    <dbReference type="NCBI Taxonomy" id="58853"/>
    <lineage>
        <taxon>Eukaryota</taxon>
        <taxon>Fungi</taxon>
        <taxon>Dikarya</taxon>
        <taxon>Ascomycota</taxon>
        <taxon>Pezizomycotina</taxon>
        <taxon>Sordariomycetes</taxon>
        <taxon>Hypocreomycetidae</taxon>
        <taxon>Hypocreales</taxon>
        <taxon>Hypocreaceae</taxon>
        <taxon>Trichoderma</taxon>
    </lineage>
</organism>
<dbReference type="PANTHER" id="PTHR39596:SF4">
    <property type="entry name" value="HET DOMAIN PROTEIN (AFU_ORTHOLOGUE AFUA_3G03140)-RELATED"/>
    <property type="match status" value="1"/>
</dbReference>
<evidence type="ECO:0008006" key="3">
    <source>
        <dbReference type="Google" id="ProtNLM"/>
    </source>
</evidence>
<proteinExistence type="predicted"/>
<dbReference type="Proteomes" id="UP000241546">
    <property type="component" value="Unassembled WGS sequence"/>
</dbReference>
<accession>A0A2T4BGG3</accession>
<dbReference type="AlphaFoldDB" id="A0A2T4BGG3"/>
<evidence type="ECO:0000313" key="2">
    <source>
        <dbReference type="Proteomes" id="UP000241546"/>
    </source>
</evidence>
<evidence type="ECO:0000313" key="1">
    <source>
        <dbReference type="EMBL" id="PTB68392.1"/>
    </source>
</evidence>
<dbReference type="RefSeq" id="XP_024751712.1">
    <property type="nucleotide sequence ID" value="XM_024894068.1"/>
</dbReference>
<name>A0A2T4BGG3_9HYPO</name>
<protein>
    <recommendedName>
        <fullName evidence="3">Heterokaryon incompatibility domain-containing protein</fullName>
    </recommendedName>
</protein>
<dbReference type="EMBL" id="KZ680210">
    <property type="protein sequence ID" value="PTB68392.1"/>
    <property type="molecule type" value="Genomic_DNA"/>
</dbReference>
<keyword evidence="2" id="KW-1185">Reference proteome</keyword>
<sequence>MAAFGSIREVTRDILRTERYIPRPGDGGSPRELDTSTFEREVVNGTIKVYDAVRRKQRAKEWCLALKEQLTEPASHVQVLDEWYSKFLECHFQPTKEDEDLVDEVCGVIERLPQVADEFHDPLVDRPYSLFDEDYFLPDSDPSWESLRVTNFVSRNVLRIAIQIQIVFGGESNYAEHFRYVLDTTVEVLREAIILSREDPWPEWVIVKAFFWTSWQRGTSLYHYYVLKEQLTWGYDTHRDVTTPLDGSDIVRMAERLNQAKAEACHPPYICNWSWRLLREDKAVVGQDYRRFFSRLSQTFSHRQARCVIPTDGGEPTTCDGRQPGKCLRLSGMSITNQSAHAPDCDGNCSSLYWNEESWRGIGGAAAVSLDLGVDGRLNYVQASSKTIAVSHVWSHGQGGRPEDDPSIGGTGLNSCLFRRYSRIARMYECESFWMDTPCIPSDHFLREEAIANINFIFAMSKLTLVCDKDLMAIDVRDGDIAAKEAIVSMILVCDWNVRAWTLLEALRGRHNIHILCKHDVVVSLKDVLLDVCNRGSIDIAALFLSAQHLLPSQAYVHGKGHDDPSQSERWIVNRRKGFVEIKEAAGLLALRQASRPGDAVIIWGLLCGDTVFDKAEDIWRNQVGRGVPSGWLVSSYERLSSVKGFSWAPSRPNFSLHGEGSPTDYDKLLLPYHGVETRVSLIKERGLHGDWWAYKFEAPRRRRRRTTALDRMLEKFTGAGSVSPLEKAAVGYLDDGEEWCALLRPLHTYRRDVWVPHPRRLSKAVFAVVASRDGEVWRWKGVLEMDIGVPLPQFRTMEFLIE</sequence>
<dbReference type="GeneID" id="36602186"/>
<gene>
    <name evidence="1" type="ORF">BBK36DRAFT_1158061</name>
</gene>